<dbReference type="InterPro" id="IPR009100">
    <property type="entry name" value="AcylCoA_DH/oxidase_NM_dom_sf"/>
</dbReference>
<accession>A0A0F9CJQ2</accession>
<keyword evidence="1" id="KW-0472">Membrane</keyword>
<dbReference type="EMBL" id="LAZR01032990">
    <property type="protein sequence ID" value="KKL49339.1"/>
    <property type="molecule type" value="Genomic_DNA"/>
</dbReference>
<protein>
    <recommendedName>
        <fullName evidence="2">Acyl-CoA dehydrogenase/oxidase N-terminal domain-containing protein</fullName>
    </recommendedName>
</protein>
<feature type="transmembrane region" description="Helical" evidence="1">
    <location>
        <begin position="86"/>
        <end position="107"/>
    </location>
</feature>
<evidence type="ECO:0000259" key="2">
    <source>
        <dbReference type="Pfam" id="PF02771"/>
    </source>
</evidence>
<keyword evidence="1" id="KW-0812">Transmembrane</keyword>
<reference evidence="3" key="1">
    <citation type="journal article" date="2015" name="Nature">
        <title>Complex archaea that bridge the gap between prokaryotes and eukaryotes.</title>
        <authorList>
            <person name="Spang A."/>
            <person name="Saw J.H."/>
            <person name="Jorgensen S.L."/>
            <person name="Zaremba-Niedzwiedzka K."/>
            <person name="Martijn J."/>
            <person name="Lind A.E."/>
            <person name="van Eijk R."/>
            <person name="Schleper C."/>
            <person name="Guy L."/>
            <person name="Ettema T.J."/>
        </authorList>
    </citation>
    <scope>NUCLEOTIDE SEQUENCE</scope>
</reference>
<feature type="domain" description="Acyl-CoA dehydrogenase/oxidase N-terminal" evidence="2">
    <location>
        <begin position="7"/>
        <end position="77"/>
    </location>
</feature>
<evidence type="ECO:0000313" key="3">
    <source>
        <dbReference type="EMBL" id="KKL49339.1"/>
    </source>
</evidence>
<organism evidence="3">
    <name type="scientific">marine sediment metagenome</name>
    <dbReference type="NCBI Taxonomy" id="412755"/>
    <lineage>
        <taxon>unclassified sequences</taxon>
        <taxon>metagenomes</taxon>
        <taxon>ecological metagenomes</taxon>
    </lineage>
</organism>
<dbReference type="Gene3D" id="1.10.540.10">
    <property type="entry name" value="Acyl-CoA dehydrogenase/oxidase, N-terminal domain"/>
    <property type="match status" value="1"/>
</dbReference>
<keyword evidence="1" id="KW-1133">Transmembrane helix</keyword>
<dbReference type="InterPro" id="IPR037069">
    <property type="entry name" value="AcylCoA_DH/ox_N_sf"/>
</dbReference>
<name>A0A0F9CJQ2_9ZZZZ</name>
<evidence type="ECO:0000256" key="1">
    <source>
        <dbReference type="SAM" id="Phobius"/>
    </source>
</evidence>
<comment type="caution">
    <text evidence="3">The sequence shown here is derived from an EMBL/GenBank/DDBJ whole genome shotgun (WGS) entry which is preliminary data.</text>
</comment>
<dbReference type="SUPFAM" id="SSF56645">
    <property type="entry name" value="Acyl-CoA dehydrogenase NM domain-like"/>
    <property type="match status" value="1"/>
</dbReference>
<dbReference type="InterPro" id="IPR013786">
    <property type="entry name" value="AcylCoA_DH/ox_N"/>
</dbReference>
<dbReference type="GO" id="GO:0016627">
    <property type="term" value="F:oxidoreductase activity, acting on the CH-CH group of donors"/>
    <property type="evidence" value="ECO:0007669"/>
    <property type="project" value="InterPro"/>
</dbReference>
<proteinExistence type="predicted"/>
<sequence length="120" mass="13676">MIRSNPEEIIRKSIVRFVDNELIPRAQDLDNSGEFPMELFQKLAGMGVFGIRYPRNKGGAGGNTTLYCIISEADSRPITSTITKKGTAIILLTDILFGRFIFVFLYYQLLHFYTKLCVYL</sequence>
<dbReference type="AlphaFoldDB" id="A0A0F9CJQ2"/>
<dbReference type="Pfam" id="PF02771">
    <property type="entry name" value="Acyl-CoA_dh_N"/>
    <property type="match status" value="1"/>
</dbReference>
<gene>
    <name evidence="3" type="ORF">LCGC14_2316510</name>
</gene>
<dbReference type="GO" id="GO:0050660">
    <property type="term" value="F:flavin adenine dinucleotide binding"/>
    <property type="evidence" value="ECO:0007669"/>
    <property type="project" value="InterPro"/>
</dbReference>